<evidence type="ECO:0000313" key="2">
    <source>
        <dbReference type="EMBL" id="MFD1047110.1"/>
    </source>
</evidence>
<reference evidence="3" key="1">
    <citation type="journal article" date="2019" name="Int. J. Syst. Evol. Microbiol.">
        <title>The Global Catalogue of Microorganisms (GCM) 10K type strain sequencing project: providing services to taxonomists for standard genome sequencing and annotation.</title>
        <authorList>
            <consortium name="The Broad Institute Genomics Platform"/>
            <consortium name="The Broad Institute Genome Sequencing Center for Infectious Disease"/>
            <person name="Wu L."/>
            <person name="Ma J."/>
        </authorList>
    </citation>
    <scope>NUCLEOTIDE SEQUENCE [LARGE SCALE GENOMIC DNA]</scope>
    <source>
        <strain evidence="3">JCM 31486</strain>
    </source>
</reference>
<accession>A0ABW3MDQ9</accession>
<sequence length="44" mass="4912">MAPETEPEPPKTERTAEPRPRLDQDLRLSPGMHVLSLGTTAKEK</sequence>
<evidence type="ECO:0000313" key="3">
    <source>
        <dbReference type="Proteomes" id="UP001597045"/>
    </source>
</evidence>
<gene>
    <name evidence="2" type="ORF">ACFQ1S_16910</name>
</gene>
<protein>
    <submittedName>
        <fullName evidence="2">Uncharacterized protein</fullName>
    </submittedName>
</protein>
<dbReference type="Proteomes" id="UP001597045">
    <property type="component" value="Unassembled WGS sequence"/>
</dbReference>
<feature type="compositionally biased region" description="Basic and acidic residues" evidence="1">
    <location>
        <begin position="8"/>
        <end position="26"/>
    </location>
</feature>
<evidence type="ECO:0000256" key="1">
    <source>
        <dbReference type="SAM" id="MobiDB-lite"/>
    </source>
</evidence>
<keyword evidence="3" id="KW-1185">Reference proteome</keyword>
<name>A0ABW3MDQ9_9PSEU</name>
<organism evidence="2 3">
    <name type="scientific">Kibdelosporangium lantanae</name>
    <dbReference type="NCBI Taxonomy" id="1497396"/>
    <lineage>
        <taxon>Bacteria</taxon>
        <taxon>Bacillati</taxon>
        <taxon>Actinomycetota</taxon>
        <taxon>Actinomycetes</taxon>
        <taxon>Pseudonocardiales</taxon>
        <taxon>Pseudonocardiaceae</taxon>
        <taxon>Kibdelosporangium</taxon>
    </lineage>
</organism>
<proteinExistence type="predicted"/>
<comment type="caution">
    <text evidence="2">The sequence shown here is derived from an EMBL/GenBank/DDBJ whole genome shotgun (WGS) entry which is preliminary data.</text>
</comment>
<dbReference type="EMBL" id="JBHTIS010000932">
    <property type="protein sequence ID" value="MFD1047110.1"/>
    <property type="molecule type" value="Genomic_DNA"/>
</dbReference>
<feature type="region of interest" description="Disordered" evidence="1">
    <location>
        <begin position="1"/>
        <end position="44"/>
    </location>
</feature>